<dbReference type="EMBL" id="LRPN01000148">
    <property type="protein sequence ID" value="KWZ78225.1"/>
    <property type="molecule type" value="Genomic_DNA"/>
</dbReference>
<organism evidence="1 2">
    <name type="scientific">Heyndrickxia coagulans</name>
    <name type="common">Weizmannia coagulans</name>
    <dbReference type="NCBI Taxonomy" id="1398"/>
    <lineage>
        <taxon>Bacteria</taxon>
        <taxon>Bacillati</taxon>
        <taxon>Bacillota</taxon>
        <taxon>Bacilli</taxon>
        <taxon>Bacillales</taxon>
        <taxon>Bacillaceae</taxon>
        <taxon>Heyndrickxia</taxon>
    </lineage>
</organism>
<dbReference type="AlphaFoldDB" id="A0A133KFE7"/>
<sequence>MRLIVSVAVFCQGTFKIQYLFYPLSAMILHPSPYGFYTCKFYLRFGRFTTSLL</sequence>
<dbReference type="Proteomes" id="UP000070376">
    <property type="component" value="Unassembled WGS sequence"/>
</dbReference>
<gene>
    <name evidence="1" type="ORF">HMPREF3213_03081</name>
</gene>
<evidence type="ECO:0000313" key="1">
    <source>
        <dbReference type="EMBL" id="KWZ78225.1"/>
    </source>
</evidence>
<protein>
    <submittedName>
        <fullName evidence="1">Uncharacterized protein</fullName>
    </submittedName>
</protein>
<dbReference type="PATRIC" id="fig|1398.22.peg.3086"/>
<accession>A0A133KFE7</accession>
<evidence type="ECO:0000313" key="2">
    <source>
        <dbReference type="Proteomes" id="UP000070376"/>
    </source>
</evidence>
<comment type="caution">
    <text evidence="1">The sequence shown here is derived from an EMBL/GenBank/DDBJ whole genome shotgun (WGS) entry which is preliminary data.</text>
</comment>
<name>A0A133KFE7_HEYCO</name>
<reference evidence="2" key="1">
    <citation type="submission" date="2016-01" db="EMBL/GenBank/DDBJ databases">
        <authorList>
            <person name="Mitreva M."/>
            <person name="Pepin K.H."/>
            <person name="Mihindukulasuriya K.A."/>
            <person name="Fulton R."/>
            <person name="Fronick C."/>
            <person name="O'Laughlin M."/>
            <person name="Miner T."/>
            <person name="Herter B."/>
            <person name="Rosa B.A."/>
            <person name="Cordes M."/>
            <person name="Tomlinson C."/>
            <person name="Wollam A."/>
            <person name="Palsikar V.B."/>
            <person name="Mardis E.R."/>
            <person name="Wilson R.K."/>
        </authorList>
    </citation>
    <scope>NUCLEOTIDE SEQUENCE [LARGE SCALE GENOMIC DNA]</scope>
    <source>
        <strain evidence="2">GED7749B</strain>
    </source>
</reference>
<proteinExistence type="predicted"/>